<protein>
    <submittedName>
        <fullName evidence="2">Tellurium resistance protein</fullName>
    </submittedName>
</protein>
<evidence type="ECO:0000259" key="1">
    <source>
        <dbReference type="Pfam" id="PF05099"/>
    </source>
</evidence>
<name>A0A917URB9_9DEIO</name>
<dbReference type="Gene3D" id="1.10.3680.10">
    <property type="entry name" value="TerB-like"/>
    <property type="match status" value="1"/>
</dbReference>
<dbReference type="AlphaFoldDB" id="A0A917URB9"/>
<keyword evidence="3" id="KW-1185">Reference proteome</keyword>
<accession>A0A917URB9</accession>
<dbReference type="InterPro" id="IPR029024">
    <property type="entry name" value="TerB-like"/>
</dbReference>
<reference evidence="2" key="1">
    <citation type="journal article" date="2014" name="Int. J. Syst. Evol. Microbiol.">
        <title>Complete genome sequence of Corynebacterium casei LMG S-19264T (=DSM 44701T), isolated from a smear-ripened cheese.</title>
        <authorList>
            <consortium name="US DOE Joint Genome Institute (JGI-PGF)"/>
            <person name="Walter F."/>
            <person name="Albersmeier A."/>
            <person name="Kalinowski J."/>
            <person name="Ruckert C."/>
        </authorList>
    </citation>
    <scope>NUCLEOTIDE SEQUENCE</scope>
    <source>
        <strain evidence="2">JCM 14371</strain>
    </source>
</reference>
<gene>
    <name evidence="2" type="ORF">GCM10008939_24660</name>
</gene>
<dbReference type="Pfam" id="PF05099">
    <property type="entry name" value="TerB"/>
    <property type="match status" value="1"/>
</dbReference>
<dbReference type="CDD" id="cd07176">
    <property type="entry name" value="terB"/>
    <property type="match status" value="1"/>
</dbReference>
<evidence type="ECO:0000313" key="2">
    <source>
        <dbReference type="EMBL" id="GGJ79879.1"/>
    </source>
</evidence>
<feature type="domain" description="Co-chaperone DjlA N-terminal" evidence="1">
    <location>
        <begin position="32"/>
        <end position="149"/>
    </location>
</feature>
<reference evidence="2" key="2">
    <citation type="submission" date="2020-09" db="EMBL/GenBank/DDBJ databases">
        <authorList>
            <person name="Sun Q."/>
            <person name="Ohkuma M."/>
        </authorList>
    </citation>
    <scope>NUCLEOTIDE SEQUENCE</scope>
    <source>
        <strain evidence="2">JCM 14371</strain>
    </source>
</reference>
<comment type="caution">
    <text evidence="2">The sequence shown here is derived from an EMBL/GenBank/DDBJ whole genome shotgun (WGS) entry which is preliminary data.</text>
</comment>
<dbReference type="RefSeq" id="WP_188963577.1">
    <property type="nucleotide sequence ID" value="NZ_BMOE01000008.1"/>
</dbReference>
<dbReference type="Proteomes" id="UP000635726">
    <property type="component" value="Unassembled WGS sequence"/>
</dbReference>
<dbReference type="EMBL" id="BMOE01000008">
    <property type="protein sequence ID" value="GGJ79879.1"/>
    <property type="molecule type" value="Genomic_DNA"/>
</dbReference>
<evidence type="ECO:0000313" key="3">
    <source>
        <dbReference type="Proteomes" id="UP000635726"/>
    </source>
</evidence>
<dbReference type="SUPFAM" id="SSF158682">
    <property type="entry name" value="TerB-like"/>
    <property type="match status" value="1"/>
</dbReference>
<organism evidence="2 3">
    <name type="scientific">Deinococcus aquiradiocola</name>
    <dbReference type="NCBI Taxonomy" id="393059"/>
    <lineage>
        <taxon>Bacteria</taxon>
        <taxon>Thermotogati</taxon>
        <taxon>Deinococcota</taxon>
        <taxon>Deinococci</taxon>
        <taxon>Deinococcales</taxon>
        <taxon>Deinococcaceae</taxon>
        <taxon>Deinococcus</taxon>
    </lineage>
</organism>
<sequence>MGFLDQLKSGLKNLSSDLSVQVSKFKSADFADASMAMCALIAAADGSISPDEKRKMAGFISTNDTMKVFPAADLKARFDKYADKLIADFDFGRIEAQQAIGKLRNKPDQARAVIQLGMIIGGADGNFDESERAAVRAVALSVSLDPAEFGV</sequence>
<dbReference type="InterPro" id="IPR007791">
    <property type="entry name" value="DjlA_N"/>
</dbReference>
<proteinExistence type="predicted"/>